<dbReference type="GO" id="GO:0003700">
    <property type="term" value="F:DNA-binding transcription factor activity"/>
    <property type="evidence" value="ECO:0007669"/>
    <property type="project" value="InterPro"/>
</dbReference>
<dbReference type="RefSeq" id="WP_004319468.1">
    <property type="nucleotide sequence ID" value="NZ_CP012543.1"/>
</dbReference>
<name>A0A6G5QLW7_CAMRE</name>
<feature type="domain" description="HTH araC/xylS-type" evidence="3">
    <location>
        <begin position="213"/>
        <end position="311"/>
    </location>
</feature>
<evidence type="ECO:0000313" key="4">
    <source>
        <dbReference type="EMBL" id="QCD46587.1"/>
    </source>
</evidence>
<protein>
    <submittedName>
        <fullName evidence="4">Transcriptional regulator, AraC family</fullName>
    </submittedName>
</protein>
<dbReference type="SMART" id="SM00342">
    <property type="entry name" value="HTH_ARAC"/>
    <property type="match status" value="1"/>
</dbReference>
<keyword evidence="2" id="KW-0804">Transcription</keyword>
<evidence type="ECO:0000259" key="3">
    <source>
        <dbReference type="PROSITE" id="PS01124"/>
    </source>
</evidence>
<evidence type="ECO:0000256" key="2">
    <source>
        <dbReference type="ARBA" id="ARBA00023163"/>
    </source>
</evidence>
<dbReference type="InterPro" id="IPR018060">
    <property type="entry name" value="HTH_AraC"/>
</dbReference>
<proteinExistence type="predicted"/>
<dbReference type="GO" id="GO:0043565">
    <property type="term" value="F:sequence-specific DNA binding"/>
    <property type="evidence" value="ECO:0007669"/>
    <property type="project" value="InterPro"/>
</dbReference>
<organism evidence="4 5">
    <name type="scientific">Campylobacter rectus</name>
    <name type="common">Wolinella recta</name>
    <dbReference type="NCBI Taxonomy" id="203"/>
    <lineage>
        <taxon>Bacteria</taxon>
        <taxon>Pseudomonadati</taxon>
        <taxon>Campylobacterota</taxon>
        <taxon>Epsilonproteobacteria</taxon>
        <taxon>Campylobacterales</taxon>
        <taxon>Campylobacteraceae</taxon>
        <taxon>Campylobacter</taxon>
    </lineage>
</organism>
<dbReference type="Pfam" id="PF12833">
    <property type="entry name" value="HTH_18"/>
    <property type="match status" value="1"/>
</dbReference>
<evidence type="ECO:0000313" key="5">
    <source>
        <dbReference type="Proteomes" id="UP000502377"/>
    </source>
</evidence>
<dbReference type="PANTHER" id="PTHR47893:SF1">
    <property type="entry name" value="REGULATORY PROTEIN PCHR"/>
    <property type="match status" value="1"/>
</dbReference>
<dbReference type="PROSITE" id="PS01124">
    <property type="entry name" value="HTH_ARAC_FAMILY_2"/>
    <property type="match status" value="1"/>
</dbReference>
<dbReference type="InterPro" id="IPR009057">
    <property type="entry name" value="Homeodomain-like_sf"/>
</dbReference>
<dbReference type="EMBL" id="CP012543">
    <property type="protein sequence ID" value="QCD46587.1"/>
    <property type="molecule type" value="Genomic_DNA"/>
</dbReference>
<gene>
    <name evidence="4" type="ORF">CRECT_0916</name>
</gene>
<dbReference type="AlphaFoldDB" id="A0A6G5QLW7"/>
<sequence length="316" mass="35766">MKVEFKDILRANEQEIAQNSVRYGQSAWQEQDRKCKVEFFKGTSGASYCRSEIICNKSVKRRLERSAGYCFLLFNDARGDTGLKAGKKTFCLKAGEFWMGRVDSGFEDICEYQSSSYAGRCIVLKNDLANKLAAFKNLGEENEICIQTAKINLAQSLILRELLASSEFEGKMREIFMEAKILELIYKSLGTPKTPKADEKKRDFSDEYVKILNKARQILLSDVQNPPSIKELARACATNEFKLKTGFKSYFGDTIYGMLATERLNAAKKLLERGDVCVSEAAKIVGYASAPHFAKIFREKFGVLPTQILKQKKFYA</sequence>
<reference evidence="4 5" key="1">
    <citation type="submission" date="2016-07" db="EMBL/GenBank/DDBJ databases">
        <title>Comparative genomics of the Campylobacter concisus group.</title>
        <authorList>
            <person name="Miller W.G."/>
            <person name="Yee E."/>
            <person name="Chapman M.H."/>
            <person name="Huynh S."/>
            <person name="Bono J.L."/>
            <person name="On S.L.W."/>
            <person name="StLeger J."/>
            <person name="Foster G."/>
            <person name="Parker C.T."/>
        </authorList>
    </citation>
    <scope>NUCLEOTIDE SEQUENCE [LARGE SCALE GENOMIC DNA]</scope>
    <source>
        <strain evidence="4 5">ATCC 33238</strain>
    </source>
</reference>
<evidence type="ECO:0000256" key="1">
    <source>
        <dbReference type="ARBA" id="ARBA00023015"/>
    </source>
</evidence>
<dbReference type="SUPFAM" id="SSF46689">
    <property type="entry name" value="Homeodomain-like"/>
    <property type="match status" value="1"/>
</dbReference>
<dbReference type="KEGG" id="crx:CRECT_0916"/>
<dbReference type="PANTHER" id="PTHR47893">
    <property type="entry name" value="REGULATORY PROTEIN PCHR"/>
    <property type="match status" value="1"/>
</dbReference>
<dbReference type="Proteomes" id="UP000502377">
    <property type="component" value="Chromosome"/>
</dbReference>
<accession>A0A6G5QLW7</accession>
<dbReference type="Gene3D" id="1.10.10.60">
    <property type="entry name" value="Homeodomain-like"/>
    <property type="match status" value="1"/>
</dbReference>
<keyword evidence="1" id="KW-0805">Transcription regulation</keyword>
<dbReference type="InterPro" id="IPR053142">
    <property type="entry name" value="PchR_regulatory_protein"/>
</dbReference>